<gene>
    <name evidence="1" type="ORF">E5A74_08175</name>
</gene>
<accession>A0A4S1WIZ1</accession>
<reference evidence="1 2" key="1">
    <citation type="submission" date="2019-04" db="EMBL/GenBank/DDBJ databases">
        <title>Sphingomonas psychrotolerans sp. nov., isolated from soil in the Tianshan Mountains, Xinjiang, China.</title>
        <authorList>
            <person name="Luo Y."/>
            <person name="Sheng H."/>
        </authorList>
    </citation>
    <scope>NUCLEOTIDE SEQUENCE [LARGE SCALE GENOMIC DNA]</scope>
    <source>
        <strain evidence="1 2">KIS18-15</strain>
    </source>
</reference>
<dbReference type="RefSeq" id="WP_135983801.1">
    <property type="nucleotide sequence ID" value="NZ_JAASQM010000002.1"/>
</dbReference>
<sequence>MILGPPEQIDSATLAFCATISPEVPVYVPVRPAPASKPAYCFDNSVACAQAQGGEAVYGWAIWRWPGRWFEAEHHAVWRGPDGALLDVTPQAGDPPRVLFLPDPDAPYDPATFRRNIMAPDGDSAAVREYIALVAQRGDITDAYWEPGMDVLPLFTPEDQRRLDPIDARMAALRAEIA</sequence>
<comment type="caution">
    <text evidence="1">The sequence shown here is derived from an EMBL/GenBank/DDBJ whole genome shotgun (WGS) entry which is preliminary data.</text>
</comment>
<organism evidence="1 2">
    <name type="scientific">Sphingomonas naasensis</name>
    <dbReference type="NCBI Taxonomy" id="1344951"/>
    <lineage>
        <taxon>Bacteria</taxon>
        <taxon>Pseudomonadati</taxon>
        <taxon>Pseudomonadota</taxon>
        <taxon>Alphaproteobacteria</taxon>
        <taxon>Sphingomonadales</taxon>
        <taxon>Sphingomonadaceae</taxon>
        <taxon>Sphingomonas</taxon>
    </lineage>
</organism>
<name>A0A4S1WIZ1_9SPHN</name>
<protein>
    <submittedName>
        <fullName evidence="1">Uncharacterized protein</fullName>
    </submittedName>
</protein>
<proteinExistence type="predicted"/>
<keyword evidence="2" id="KW-1185">Reference proteome</keyword>
<dbReference type="EMBL" id="SRXU01000003">
    <property type="protein sequence ID" value="TGX43148.1"/>
    <property type="molecule type" value="Genomic_DNA"/>
</dbReference>
<dbReference type="Proteomes" id="UP000309848">
    <property type="component" value="Unassembled WGS sequence"/>
</dbReference>
<dbReference type="AlphaFoldDB" id="A0A4S1WIZ1"/>
<dbReference type="OrthoDB" id="1551443at2"/>
<evidence type="ECO:0000313" key="2">
    <source>
        <dbReference type="Proteomes" id="UP000309848"/>
    </source>
</evidence>
<evidence type="ECO:0000313" key="1">
    <source>
        <dbReference type="EMBL" id="TGX43148.1"/>
    </source>
</evidence>